<evidence type="ECO:0000313" key="2">
    <source>
        <dbReference type="EMBL" id="QJI02905.1"/>
    </source>
</evidence>
<accession>A0A6H2A454</accession>
<dbReference type="AlphaFoldDB" id="A0A6H2A454"/>
<gene>
    <name evidence="1" type="ORF">TM448A05085_0004</name>
    <name evidence="2" type="ORF">TM448B03798_0009</name>
</gene>
<evidence type="ECO:0000313" key="1">
    <source>
        <dbReference type="EMBL" id="QJA54489.1"/>
    </source>
</evidence>
<reference evidence="1" key="1">
    <citation type="submission" date="2020-03" db="EMBL/GenBank/DDBJ databases">
        <title>The deep terrestrial virosphere.</title>
        <authorList>
            <person name="Holmfeldt K."/>
            <person name="Nilsson E."/>
            <person name="Simone D."/>
            <person name="Lopez-Fernandez M."/>
            <person name="Wu X."/>
            <person name="de Brujin I."/>
            <person name="Lundin D."/>
            <person name="Andersson A."/>
            <person name="Bertilsson S."/>
            <person name="Dopson M."/>
        </authorList>
    </citation>
    <scope>NUCLEOTIDE SEQUENCE</scope>
    <source>
        <strain evidence="1">TM448A05085</strain>
        <strain evidence="2">TM448B03798</strain>
    </source>
</reference>
<organism evidence="1">
    <name type="scientific">viral metagenome</name>
    <dbReference type="NCBI Taxonomy" id="1070528"/>
    <lineage>
        <taxon>unclassified sequences</taxon>
        <taxon>metagenomes</taxon>
        <taxon>organismal metagenomes</taxon>
    </lineage>
</organism>
<protein>
    <submittedName>
        <fullName evidence="1">Uncharacterized protein</fullName>
    </submittedName>
</protein>
<dbReference type="EMBL" id="MT144511">
    <property type="protein sequence ID" value="QJA54489.1"/>
    <property type="molecule type" value="Genomic_DNA"/>
</dbReference>
<name>A0A6H2A454_9ZZZZ</name>
<sequence>MTLEKAIKILELFVHAPWLAPVGEDIEAAKLGIEALKRCLYFDRCDFKGKKFLLPGETEDLAR</sequence>
<dbReference type="EMBL" id="MT145041">
    <property type="protein sequence ID" value="QJI02905.1"/>
    <property type="molecule type" value="Genomic_DNA"/>
</dbReference>
<proteinExistence type="predicted"/>